<evidence type="ECO:0000313" key="3">
    <source>
        <dbReference type="Proteomes" id="UP000829196"/>
    </source>
</evidence>
<gene>
    <name evidence="2" type="ORF">KFK09_010692</name>
</gene>
<accession>A0A8T3BAM2</accession>
<dbReference type="EMBL" id="JAGYWB010000009">
    <property type="protein sequence ID" value="KAI0510092.1"/>
    <property type="molecule type" value="Genomic_DNA"/>
</dbReference>
<keyword evidence="3" id="KW-1185">Reference proteome</keyword>
<sequence length="71" mass="8040">MNFMGSFLCFRTCSTETAAQKRAQIILCSYASKSIHQLCTLDVRAIQATPSPMDKNKRDLRSSLKRNTARQ</sequence>
<protein>
    <submittedName>
        <fullName evidence="2">Uncharacterized protein</fullName>
    </submittedName>
</protein>
<dbReference type="AlphaFoldDB" id="A0A8T3BAM2"/>
<comment type="caution">
    <text evidence="2">The sequence shown here is derived from an EMBL/GenBank/DDBJ whole genome shotgun (WGS) entry which is preliminary data.</text>
</comment>
<feature type="region of interest" description="Disordered" evidence="1">
    <location>
        <begin position="50"/>
        <end position="71"/>
    </location>
</feature>
<dbReference type="Proteomes" id="UP000829196">
    <property type="component" value="Unassembled WGS sequence"/>
</dbReference>
<name>A0A8T3BAM2_DENNO</name>
<proteinExistence type="predicted"/>
<organism evidence="2 3">
    <name type="scientific">Dendrobium nobile</name>
    <name type="common">Orchid</name>
    <dbReference type="NCBI Taxonomy" id="94219"/>
    <lineage>
        <taxon>Eukaryota</taxon>
        <taxon>Viridiplantae</taxon>
        <taxon>Streptophyta</taxon>
        <taxon>Embryophyta</taxon>
        <taxon>Tracheophyta</taxon>
        <taxon>Spermatophyta</taxon>
        <taxon>Magnoliopsida</taxon>
        <taxon>Liliopsida</taxon>
        <taxon>Asparagales</taxon>
        <taxon>Orchidaceae</taxon>
        <taxon>Epidendroideae</taxon>
        <taxon>Malaxideae</taxon>
        <taxon>Dendrobiinae</taxon>
        <taxon>Dendrobium</taxon>
    </lineage>
</organism>
<evidence type="ECO:0000313" key="2">
    <source>
        <dbReference type="EMBL" id="KAI0510092.1"/>
    </source>
</evidence>
<reference evidence="2" key="1">
    <citation type="journal article" date="2022" name="Front. Genet.">
        <title>Chromosome-Scale Assembly of the Dendrobium nobile Genome Provides Insights Into the Molecular Mechanism of the Biosynthesis of the Medicinal Active Ingredient of Dendrobium.</title>
        <authorList>
            <person name="Xu Q."/>
            <person name="Niu S.-C."/>
            <person name="Li K.-L."/>
            <person name="Zheng P.-J."/>
            <person name="Zhang X.-J."/>
            <person name="Jia Y."/>
            <person name="Liu Y."/>
            <person name="Niu Y.-X."/>
            <person name="Yu L.-H."/>
            <person name="Chen D.-F."/>
            <person name="Zhang G.-Q."/>
        </authorList>
    </citation>
    <scope>NUCLEOTIDE SEQUENCE</scope>
    <source>
        <tissue evidence="2">Leaf</tissue>
    </source>
</reference>
<evidence type="ECO:0000256" key="1">
    <source>
        <dbReference type="SAM" id="MobiDB-lite"/>
    </source>
</evidence>